<dbReference type="AlphaFoldDB" id="A0A3R8R1M4"/>
<feature type="transmembrane region" description="Helical" evidence="1">
    <location>
        <begin position="12"/>
        <end position="30"/>
    </location>
</feature>
<dbReference type="GO" id="GO:0004175">
    <property type="term" value="F:endopeptidase activity"/>
    <property type="evidence" value="ECO:0007669"/>
    <property type="project" value="UniProtKB-ARBA"/>
</dbReference>
<dbReference type="InterPro" id="IPR003675">
    <property type="entry name" value="Rce1/LyrA-like_dom"/>
</dbReference>
<accession>A0A3R8R1M4</accession>
<keyword evidence="1" id="KW-0472">Membrane</keyword>
<feature type="transmembrane region" description="Helical" evidence="1">
    <location>
        <begin position="192"/>
        <end position="211"/>
    </location>
</feature>
<feature type="domain" description="CAAX prenyl protease 2/Lysostaphin resistance protein A-like" evidence="2">
    <location>
        <begin position="129"/>
        <end position="236"/>
    </location>
</feature>
<keyword evidence="3" id="KW-0482">Metalloprotease</keyword>
<keyword evidence="1" id="KW-1133">Transmembrane helix</keyword>
<protein>
    <submittedName>
        <fullName evidence="3">CPBP family intramembrane metalloprotease</fullName>
    </submittedName>
</protein>
<comment type="caution">
    <text evidence="3">The sequence shown here is derived from an EMBL/GenBank/DDBJ whole genome shotgun (WGS) entry which is preliminary data.</text>
</comment>
<feature type="transmembrane region" description="Helical" evidence="1">
    <location>
        <begin position="127"/>
        <end position="143"/>
    </location>
</feature>
<organism evidence="3 4">
    <name type="scientific">Schaedlerella arabinosiphila</name>
    <dbReference type="NCBI Taxonomy" id="2044587"/>
    <lineage>
        <taxon>Bacteria</taxon>
        <taxon>Bacillati</taxon>
        <taxon>Bacillota</taxon>
        <taxon>Clostridia</taxon>
        <taxon>Lachnospirales</taxon>
        <taxon>Lachnospiraceae</taxon>
        <taxon>Schaedlerella</taxon>
    </lineage>
</organism>
<gene>
    <name evidence="3" type="ORF">EBB54_01620</name>
</gene>
<dbReference type="EMBL" id="RHJS01000002">
    <property type="protein sequence ID" value="RRK30217.1"/>
    <property type="molecule type" value="Genomic_DNA"/>
</dbReference>
<feature type="transmembrane region" description="Helical" evidence="1">
    <location>
        <begin position="42"/>
        <end position="59"/>
    </location>
</feature>
<evidence type="ECO:0000313" key="4">
    <source>
        <dbReference type="Proteomes" id="UP000274920"/>
    </source>
</evidence>
<keyword evidence="4" id="KW-1185">Reference proteome</keyword>
<name>A0A3R8R1M4_9FIRM</name>
<dbReference type="Pfam" id="PF02517">
    <property type="entry name" value="Rce1-like"/>
    <property type="match status" value="1"/>
</dbReference>
<dbReference type="GO" id="GO:0080120">
    <property type="term" value="P:CAAX-box protein maturation"/>
    <property type="evidence" value="ECO:0007669"/>
    <property type="project" value="UniProtKB-ARBA"/>
</dbReference>
<dbReference type="GO" id="GO:0008237">
    <property type="term" value="F:metallopeptidase activity"/>
    <property type="evidence" value="ECO:0007669"/>
    <property type="project" value="UniProtKB-KW"/>
</dbReference>
<sequence length="347" mass="38479">MGRNTKYKPDHLCIAIFTLCLSVRFVEYFLIETDKTAIGENVLHKVVGIIILALVLKRVNLSWSDIGFQRNGFASGILKGLLLGSVCFIISYGLELAIFILQGNPAHLEMYISSFSLTGSQIKNTDFVFFLLCVLFNMINVWMEEGVFRGLFIRTLSETKPFMQANFIAAFLFGIWHMVMPIRSYINGEMSFAAMLLMGIGYMILAGIMGIKWGLLYRITGNLWAGLGDHLFNNTVAANMLHVVSLNGADELQIVRILAAQMISFAVVLAIHTDRTTNVRSGITARTEAEIDNGKEVEGQRRKGSLNDLKELVKLMKEHPIIIVVTLAAMVVGAILGAAAFYQGWLG</sequence>
<proteinExistence type="predicted"/>
<keyword evidence="3" id="KW-0378">Hydrolase</keyword>
<feature type="transmembrane region" description="Helical" evidence="1">
    <location>
        <begin position="164"/>
        <end position="186"/>
    </location>
</feature>
<evidence type="ECO:0000259" key="2">
    <source>
        <dbReference type="Pfam" id="PF02517"/>
    </source>
</evidence>
<keyword evidence="3" id="KW-0645">Protease</keyword>
<keyword evidence="1" id="KW-0812">Transmembrane</keyword>
<dbReference type="GO" id="GO:0006508">
    <property type="term" value="P:proteolysis"/>
    <property type="evidence" value="ECO:0007669"/>
    <property type="project" value="UniProtKB-KW"/>
</dbReference>
<reference evidence="3" key="1">
    <citation type="submission" date="2018-10" db="EMBL/GenBank/DDBJ databases">
        <title>Schaedlerella arabinophila gen. nov. sp. nov., isolated from the mouse intestinal tract and comparative analysis with the genome of the closely related altered Schaedler flora strain ASF502.</title>
        <authorList>
            <person name="Miyake S."/>
            <person name="Soh M."/>
            <person name="Seedorf H."/>
        </authorList>
    </citation>
    <scope>NUCLEOTIDE SEQUENCE [LARGE SCALE GENOMIC DNA]</scope>
    <source>
        <strain evidence="3">DSM 106076</strain>
    </source>
</reference>
<dbReference type="RefSeq" id="WP_125126067.1">
    <property type="nucleotide sequence ID" value="NZ_RHJS01000002.1"/>
</dbReference>
<evidence type="ECO:0000313" key="3">
    <source>
        <dbReference type="EMBL" id="RRK30217.1"/>
    </source>
</evidence>
<evidence type="ECO:0000256" key="1">
    <source>
        <dbReference type="SAM" id="Phobius"/>
    </source>
</evidence>
<dbReference type="Proteomes" id="UP000274920">
    <property type="component" value="Unassembled WGS sequence"/>
</dbReference>
<feature type="transmembrane region" description="Helical" evidence="1">
    <location>
        <begin position="321"/>
        <end position="342"/>
    </location>
</feature>
<feature type="transmembrane region" description="Helical" evidence="1">
    <location>
        <begin position="80"/>
        <end position="101"/>
    </location>
</feature>